<dbReference type="PANTHER" id="PTHR13090">
    <property type="entry name" value="ARGININE-HYDROXYLASE NDUFAF5, MITOCHONDRIAL"/>
    <property type="match status" value="1"/>
</dbReference>
<name>A0A291LVQ4_9RHOB</name>
<dbReference type="GO" id="GO:0032259">
    <property type="term" value="P:methylation"/>
    <property type="evidence" value="ECO:0007669"/>
    <property type="project" value="UniProtKB-KW"/>
</dbReference>
<dbReference type="RefSeq" id="WP_097372427.1">
    <property type="nucleotide sequence ID" value="NZ_CP021404.1"/>
</dbReference>
<keyword evidence="2 5" id="KW-0808">Transferase</keyword>
<dbReference type="KEGG" id="cmag:CBW24_01320"/>
<reference evidence="5 6" key="1">
    <citation type="submission" date="2017-05" db="EMBL/GenBank/DDBJ databases">
        <title>Comparative genomic and metabolic analysis of manganese-oxidizing mechanisms in Celeribater manganoxidans DY25T: its adaption to the environment of polymetallic nodule.</title>
        <authorList>
            <person name="Wang X."/>
        </authorList>
    </citation>
    <scope>NUCLEOTIDE SEQUENCE [LARGE SCALE GENOMIC DNA]</scope>
    <source>
        <strain evidence="5 6">DY25</strain>
    </source>
</reference>
<evidence type="ECO:0000256" key="3">
    <source>
        <dbReference type="SAM" id="MobiDB-lite"/>
    </source>
</evidence>
<dbReference type="AlphaFoldDB" id="A0A291LVQ4"/>
<gene>
    <name evidence="5" type="ORF">CBW24_01320</name>
</gene>
<dbReference type="GO" id="GO:0008757">
    <property type="term" value="F:S-adenosylmethionine-dependent methyltransferase activity"/>
    <property type="evidence" value="ECO:0007669"/>
    <property type="project" value="InterPro"/>
</dbReference>
<dbReference type="InterPro" id="IPR050602">
    <property type="entry name" value="Malonyl-ACP_OMT"/>
</dbReference>
<evidence type="ECO:0000256" key="1">
    <source>
        <dbReference type="ARBA" id="ARBA00022603"/>
    </source>
</evidence>
<dbReference type="Proteomes" id="UP000219050">
    <property type="component" value="Chromosome"/>
</dbReference>
<accession>A0A291LVQ4</accession>
<feature type="region of interest" description="Disordered" evidence="3">
    <location>
        <begin position="252"/>
        <end position="285"/>
    </location>
</feature>
<dbReference type="EMBL" id="CP021404">
    <property type="protein sequence ID" value="ATI40780.1"/>
    <property type="molecule type" value="Genomic_DNA"/>
</dbReference>
<dbReference type="Gene3D" id="3.40.50.150">
    <property type="entry name" value="Vaccinia Virus protein VP39"/>
    <property type="match status" value="1"/>
</dbReference>
<keyword evidence="1 5" id="KW-0489">Methyltransferase</keyword>
<dbReference type="OrthoDB" id="9793723at2"/>
<dbReference type="SUPFAM" id="SSF53335">
    <property type="entry name" value="S-adenosyl-L-methionine-dependent methyltransferases"/>
    <property type="match status" value="1"/>
</dbReference>
<dbReference type="InterPro" id="IPR013216">
    <property type="entry name" value="Methyltransf_11"/>
</dbReference>
<organism evidence="5 6">
    <name type="scientific">Pacificitalea manganoxidans</name>
    <dbReference type="NCBI Taxonomy" id="1411902"/>
    <lineage>
        <taxon>Bacteria</taxon>
        <taxon>Pseudomonadati</taxon>
        <taxon>Pseudomonadota</taxon>
        <taxon>Alphaproteobacteria</taxon>
        <taxon>Rhodobacterales</taxon>
        <taxon>Paracoccaceae</taxon>
        <taxon>Pacificitalea</taxon>
    </lineage>
</organism>
<protein>
    <submittedName>
        <fullName evidence="5">SAM-dependent methyltransferase</fullName>
    </submittedName>
</protein>
<evidence type="ECO:0000256" key="2">
    <source>
        <dbReference type="ARBA" id="ARBA00022679"/>
    </source>
</evidence>
<sequence>MTDTPPLLTDRAALEAHRARAARGGVADFLWRAVSDEIDERLLEVNRGFNSVAVVSPQPDMWRDLRAAGPHPQARFVADADVLDLPQQGHDLVLHLMALHWANDPVGQMVQARRALRPDGLFMAALLGGDTLTELRQCLAEAEVAETGGLSPRVAPMAEIRDMGGLLQRAGFALPVADSLPLTVSYRDAFHLMQDLRAMGETNALASRHRAMVPRAVFARAAALYSQRFGEADGRIRASFELIFLAGWAPDESQQQPLRPGSAKSRLADALKVPETGLDDTPRGN</sequence>
<feature type="domain" description="Methyltransferase type 11" evidence="4">
    <location>
        <begin position="47"/>
        <end position="123"/>
    </location>
</feature>
<dbReference type="PANTHER" id="PTHR13090:SF1">
    <property type="entry name" value="ARGININE-HYDROXYLASE NDUFAF5, MITOCHONDRIAL"/>
    <property type="match status" value="1"/>
</dbReference>
<dbReference type="Pfam" id="PF08241">
    <property type="entry name" value="Methyltransf_11"/>
    <property type="match status" value="1"/>
</dbReference>
<dbReference type="InterPro" id="IPR029063">
    <property type="entry name" value="SAM-dependent_MTases_sf"/>
</dbReference>
<keyword evidence="6" id="KW-1185">Reference proteome</keyword>
<proteinExistence type="predicted"/>
<evidence type="ECO:0000313" key="5">
    <source>
        <dbReference type="EMBL" id="ATI40780.1"/>
    </source>
</evidence>
<evidence type="ECO:0000259" key="4">
    <source>
        <dbReference type="Pfam" id="PF08241"/>
    </source>
</evidence>
<evidence type="ECO:0000313" key="6">
    <source>
        <dbReference type="Proteomes" id="UP000219050"/>
    </source>
</evidence>